<dbReference type="AlphaFoldDB" id="A0A5B7EPI3"/>
<keyword evidence="1" id="KW-1133">Transmembrane helix</keyword>
<dbReference type="EMBL" id="VSRR010003222">
    <property type="protein sequence ID" value="MPC35208.1"/>
    <property type="molecule type" value="Genomic_DNA"/>
</dbReference>
<evidence type="ECO:0000256" key="1">
    <source>
        <dbReference type="SAM" id="Phobius"/>
    </source>
</evidence>
<proteinExistence type="predicted"/>
<keyword evidence="1" id="KW-0812">Transmembrane</keyword>
<protein>
    <submittedName>
        <fullName evidence="2">Uncharacterized protein</fullName>
    </submittedName>
</protein>
<dbReference type="Proteomes" id="UP000324222">
    <property type="component" value="Unassembled WGS sequence"/>
</dbReference>
<gene>
    <name evidence="2" type="ORF">E2C01_028625</name>
</gene>
<reference evidence="2 3" key="1">
    <citation type="submission" date="2019-05" db="EMBL/GenBank/DDBJ databases">
        <title>Another draft genome of Portunus trituberculatus and its Hox gene families provides insights of decapod evolution.</title>
        <authorList>
            <person name="Jeong J.-H."/>
            <person name="Song I."/>
            <person name="Kim S."/>
            <person name="Choi T."/>
            <person name="Kim D."/>
            <person name="Ryu S."/>
            <person name="Kim W."/>
        </authorList>
    </citation>
    <scope>NUCLEOTIDE SEQUENCE [LARGE SCALE GENOMIC DNA]</scope>
    <source>
        <tissue evidence="2">Muscle</tissue>
    </source>
</reference>
<keyword evidence="3" id="KW-1185">Reference proteome</keyword>
<accession>A0A5B7EPI3</accession>
<sequence>MLRGRRGVSEVTAKVLRVSEAVSKRAAHQSVRPTLHRPNNPAGNTKRFWEVSGVGWKEELQEMAKGDGWRSGCVEMVVVVVVVVVVKVVLLVW</sequence>
<evidence type="ECO:0000313" key="3">
    <source>
        <dbReference type="Proteomes" id="UP000324222"/>
    </source>
</evidence>
<keyword evidence="1" id="KW-0472">Membrane</keyword>
<evidence type="ECO:0000313" key="2">
    <source>
        <dbReference type="EMBL" id="MPC35208.1"/>
    </source>
</evidence>
<feature type="transmembrane region" description="Helical" evidence="1">
    <location>
        <begin position="73"/>
        <end position="92"/>
    </location>
</feature>
<comment type="caution">
    <text evidence="2">The sequence shown here is derived from an EMBL/GenBank/DDBJ whole genome shotgun (WGS) entry which is preliminary data.</text>
</comment>
<organism evidence="2 3">
    <name type="scientific">Portunus trituberculatus</name>
    <name type="common">Swimming crab</name>
    <name type="synonym">Neptunus trituberculatus</name>
    <dbReference type="NCBI Taxonomy" id="210409"/>
    <lineage>
        <taxon>Eukaryota</taxon>
        <taxon>Metazoa</taxon>
        <taxon>Ecdysozoa</taxon>
        <taxon>Arthropoda</taxon>
        <taxon>Crustacea</taxon>
        <taxon>Multicrustacea</taxon>
        <taxon>Malacostraca</taxon>
        <taxon>Eumalacostraca</taxon>
        <taxon>Eucarida</taxon>
        <taxon>Decapoda</taxon>
        <taxon>Pleocyemata</taxon>
        <taxon>Brachyura</taxon>
        <taxon>Eubrachyura</taxon>
        <taxon>Portunoidea</taxon>
        <taxon>Portunidae</taxon>
        <taxon>Portuninae</taxon>
        <taxon>Portunus</taxon>
    </lineage>
</organism>
<name>A0A5B7EPI3_PORTR</name>